<keyword evidence="3" id="KW-1185">Reference proteome</keyword>
<evidence type="ECO:0000256" key="1">
    <source>
        <dbReference type="ARBA" id="ARBA00009438"/>
    </source>
</evidence>
<dbReference type="Proteomes" id="UP000663586">
    <property type="component" value="Chromosome"/>
</dbReference>
<dbReference type="AlphaFoldDB" id="A0A897MK21"/>
<dbReference type="GO" id="GO:0030973">
    <property type="term" value="F:molybdate ion binding"/>
    <property type="evidence" value="ECO:0007669"/>
    <property type="project" value="TreeGrafter"/>
</dbReference>
<evidence type="ECO:0000313" key="2">
    <source>
        <dbReference type="EMBL" id="QSG02450.1"/>
    </source>
</evidence>
<dbReference type="PANTHER" id="PTHR30632">
    <property type="entry name" value="MOLYBDATE-BINDING PERIPLASMIC PROTEIN"/>
    <property type="match status" value="1"/>
</dbReference>
<organism evidence="2 3">
    <name type="scientific">Natranaeroarchaeum sulfidigenes</name>
    <dbReference type="NCBI Taxonomy" id="2784880"/>
    <lineage>
        <taxon>Archaea</taxon>
        <taxon>Methanobacteriati</taxon>
        <taxon>Methanobacteriota</taxon>
        <taxon>Stenosarchaea group</taxon>
        <taxon>Halobacteria</taxon>
        <taxon>Halobacteriales</taxon>
        <taxon>Natronoarchaeaceae</taxon>
        <taxon>Natranaeroarchaeum</taxon>
    </lineage>
</organism>
<protein>
    <submittedName>
        <fullName evidence="2">ABC-type molybdate transport system, periplasmiccomponent</fullName>
    </submittedName>
</protein>
<accession>A0A897MK21</accession>
<evidence type="ECO:0000313" key="3">
    <source>
        <dbReference type="Proteomes" id="UP000663586"/>
    </source>
</evidence>
<dbReference type="Pfam" id="PF13531">
    <property type="entry name" value="SBP_bac_11"/>
    <property type="match status" value="1"/>
</dbReference>
<dbReference type="Gene3D" id="3.40.190.10">
    <property type="entry name" value="Periplasmic binding protein-like II"/>
    <property type="match status" value="2"/>
</dbReference>
<dbReference type="PANTHER" id="PTHR30632:SF16">
    <property type="entry name" value="MOLYBDATE_TUNGSTATE-BINDING PROTEIN WTPA"/>
    <property type="match status" value="1"/>
</dbReference>
<comment type="similarity">
    <text evidence="1">Belongs to the bacterial solute-binding protein 1 family. WtpA subfamily.</text>
</comment>
<name>A0A897MK21_9EURY</name>
<dbReference type="SUPFAM" id="SSF53850">
    <property type="entry name" value="Periplasmic binding protein-like II"/>
    <property type="match status" value="1"/>
</dbReference>
<dbReference type="CDD" id="cd13540">
    <property type="entry name" value="PBP2_ModA_WtpA"/>
    <property type="match status" value="1"/>
</dbReference>
<gene>
    <name evidence="2" type="primary">modA</name>
    <name evidence="2" type="ORF">AArcS_1233</name>
</gene>
<dbReference type="InterPro" id="IPR050682">
    <property type="entry name" value="ModA/WtpA"/>
</dbReference>
<sequence>MSVQGALDEPQNSGVAGIDATYNNFILQIWEWRTVIYSCPGYISSMQSTDPRAPRRTSRRDVLATTGALFTSASVAGCLGGGSSHVRVLSAGSLARTFEDHIGPAFADQTGIDVHGEYYGANAVMRMVEDRTKHPDVIVSADATLLRDRLYDEVTDWDVEFASNSVGIGYNEQTAFGTRLEDGVPWYEAALDTEPGDLSIGDPNLDPLGYRAVQAFELAGRRYDLEEFRDRMLELTYREPEEPQMMAGVESGSRAGSVVYRNMAVDHDMPFHEFPEEYNFADPELADHYATVEFTTDEEGYTAEGRPILYNVTVHDEADAPEAGHELVEFLADTPDLLEHAGLTVGDALPRPAGAIPEVLEL</sequence>
<reference evidence="2" key="1">
    <citation type="submission" date="2020-11" db="EMBL/GenBank/DDBJ databases">
        <title>Carbohydrate-dependent, anaerobic sulfur respiration: A novel catabolism in halophilic archaea.</title>
        <authorList>
            <person name="Sorokin D.Y."/>
            <person name="Messina E."/>
            <person name="Smedile F."/>
            <person name="La Cono V."/>
            <person name="Hallsworth J.E."/>
            <person name="Yakimov M.M."/>
        </authorList>
    </citation>
    <scope>NUCLEOTIDE SEQUENCE</scope>
    <source>
        <strain evidence="2">AArc-S</strain>
    </source>
</reference>
<dbReference type="EMBL" id="CP064786">
    <property type="protein sequence ID" value="QSG02450.1"/>
    <property type="molecule type" value="Genomic_DNA"/>
</dbReference>
<proteinExistence type="inferred from homology"/>
<dbReference type="GO" id="GO:0015689">
    <property type="term" value="P:molybdate ion transport"/>
    <property type="evidence" value="ECO:0007669"/>
    <property type="project" value="TreeGrafter"/>
</dbReference>
<dbReference type="KEGG" id="hara:AArcS_1233"/>